<keyword evidence="1" id="KW-0812">Transmembrane</keyword>
<feature type="transmembrane region" description="Helical" evidence="1">
    <location>
        <begin position="195"/>
        <end position="215"/>
    </location>
</feature>
<protein>
    <recommendedName>
        <fullName evidence="4">DUF2723 domain-containing protein</fullName>
    </recommendedName>
</protein>
<feature type="transmembrane region" description="Helical" evidence="1">
    <location>
        <begin position="73"/>
        <end position="95"/>
    </location>
</feature>
<dbReference type="OrthoDB" id="197432at2759"/>
<dbReference type="InterPro" id="IPR021280">
    <property type="entry name" value="TMEM260-like"/>
</dbReference>
<feature type="transmembrane region" description="Helical" evidence="1">
    <location>
        <begin position="782"/>
        <end position="808"/>
    </location>
</feature>
<dbReference type="InterPro" id="IPR052724">
    <property type="entry name" value="GT117_domain-containing"/>
</dbReference>
<feature type="transmembrane region" description="Helical" evidence="1">
    <location>
        <begin position="298"/>
        <end position="318"/>
    </location>
</feature>
<feature type="transmembrane region" description="Helical" evidence="1">
    <location>
        <begin position="362"/>
        <end position="380"/>
    </location>
</feature>
<feature type="transmembrane region" description="Helical" evidence="1">
    <location>
        <begin position="156"/>
        <end position="183"/>
    </location>
</feature>
<gene>
    <name evidence="2" type="ORF">OSTQU699_LOCUS313</name>
</gene>
<feature type="transmembrane region" description="Helical" evidence="1">
    <location>
        <begin position="128"/>
        <end position="144"/>
    </location>
</feature>
<evidence type="ECO:0000256" key="1">
    <source>
        <dbReference type="SAM" id="Phobius"/>
    </source>
</evidence>
<comment type="caution">
    <text evidence="2">The sequence shown here is derived from an EMBL/GenBank/DDBJ whole genome shotgun (WGS) entry which is preliminary data.</text>
</comment>
<sequence>MQEPEDRHTGRFAMLAFGILGALYVATAAQHIIGTDNGEFVLLSELGGVAHSPGYPSYVLYLRAMSWIPGASAAHSAALATALLGWLASVTLWFASRAWGAGSKAALAAACLFGLNTEVWLVSTHAEAFAPNALLAALILLFSAPDAPLKAIKRVALLGLIAGLAISNHHSAVLMAPVGLYGVAQGINEARQRAWLSLLVGAGALISGLLPYATFPLYDPSSAFVWGDFQTSAQVLSHFLREEYGTGKLGPGGAPAPLLHIPFFISEVISASLVAGALSIALGFLALRTREQTSRIGIACLVGTFLLCGPIFIGLFNLELTATTHDVIKRFHVLPMVPASILAAWGIDMAFERGWLTNKRMLAAMLALFITGSVLGIRHTRSRYTPAMELYAEHVLATAPKDAVILGTGTHRFLLMEVARRLDKQRPDILFLEMHMLGRDWYVERIKSRSGLDIPFLNRDPKTGAARIDTPRLRAVLEQSGRPFFLTDRFAPNRFTSDELTPHGVLWRVGPSTTPAPELVAANRARFESLSLPVPMPTAESDGWSWTLYVEYGQLWANLEILRALRERGFAVTVATRHPFAPAMTRIDLLDPETFSGADNFDVVIDAADALMAPPDELIAYCLEQGHLFIETTSDPETIERLTDRFHGTHEEHAGVLVLGAGIFTGLSNLVGAAAIRQLSTNTTSSIEGGKLELGIRVSPLSRGGQGMVKLIPHLLALETIRYEHGERVAEQGISKGPRLPFYEKPHGTVALPLAEPPMLAASTGVENIACYMSPAPSILRFAFLLTPAFILTSRPFTLLLLLWFTILRRLLLRWRSSPVEITARATSESGQTHVVKLRAEDGMQSAGDAVALLVEDLARATPEAGVYMIDEVTQLDAIASSMPGVKFATE</sequence>
<dbReference type="EMBL" id="CAJHUC010000286">
    <property type="protein sequence ID" value="CAD7694952.1"/>
    <property type="molecule type" value="Genomic_DNA"/>
</dbReference>
<evidence type="ECO:0008006" key="4">
    <source>
        <dbReference type="Google" id="ProtNLM"/>
    </source>
</evidence>
<reference evidence="2" key="1">
    <citation type="submission" date="2020-12" db="EMBL/GenBank/DDBJ databases">
        <authorList>
            <person name="Iha C."/>
        </authorList>
    </citation>
    <scope>NUCLEOTIDE SEQUENCE</scope>
</reference>
<keyword evidence="1" id="KW-0472">Membrane</keyword>
<dbReference type="PANTHER" id="PTHR16214">
    <property type="entry name" value="TRANSMEMBRANE PROTEIN 260"/>
    <property type="match status" value="1"/>
</dbReference>
<dbReference type="PANTHER" id="PTHR16214:SF3">
    <property type="entry name" value="TRANSMEMBRANE PROTEIN 260"/>
    <property type="match status" value="1"/>
</dbReference>
<accession>A0A8S1IL53</accession>
<keyword evidence="3" id="KW-1185">Reference proteome</keyword>
<evidence type="ECO:0000313" key="2">
    <source>
        <dbReference type="EMBL" id="CAD7694952.1"/>
    </source>
</evidence>
<dbReference type="Pfam" id="PF11028">
    <property type="entry name" value="TMEM260-like"/>
    <property type="match status" value="1"/>
</dbReference>
<proteinExistence type="predicted"/>
<organism evidence="2 3">
    <name type="scientific">Ostreobium quekettii</name>
    <dbReference type="NCBI Taxonomy" id="121088"/>
    <lineage>
        <taxon>Eukaryota</taxon>
        <taxon>Viridiplantae</taxon>
        <taxon>Chlorophyta</taxon>
        <taxon>core chlorophytes</taxon>
        <taxon>Ulvophyceae</taxon>
        <taxon>TCBD clade</taxon>
        <taxon>Bryopsidales</taxon>
        <taxon>Ostreobineae</taxon>
        <taxon>Ostreobiaceae</taxon>
        <taxon>Ostreobium</taxon>
    </lineage>
</organism>
<name>A0A8S1IL53_9CHLO</name>
<keyword evidence="1" id="KW-1133">Transmembrane helix</keyword>
<dbReference type="AlphaFoldDB" id="A0A8S1IL53"/>
<evidence type="ECO:0000313" key="3">
    <source>
        <dbReference type="Proteomes" id="UP000708148"/>
    </source>
</evidence>
<feature type="transmembrane region" description="Helical" evidence="1">
    <location>
        <begin position="261"/>
        <end position="286"/>
    </location>
</feature>
<dbReference type="Proteomes" id="UP000708148">
    <property type="component" value="Unassembled WGS sequence"/>
</dbReference>
<feature type="transmembrane region" description="Helical" evidence="1">
    <location>
        <begin position="12"/>
        <end position="34"/>
    </location>
</feature>